<keyword evidence="6 13" id="KW-0375">Hydrogen ion transport</keyword>
<keyword evidence="8 13" id="KW-0406">Ion transport</keyword>
<dbReference type="GO" id="GO:0005886">
    <property type="term" value="C:plasma membrane"/>
    <property type="evidence" value="ECO:0007669"/>
    <property type="project" value="UniProtKB-SubCell"/>
</dbReference>
<dbReference type="RefSeq" id="WP_119015946.1">
    <property type="nucleotide sequence ID" value="NZ_QXEV01000006.1"/>
</dbReference>
<dbReference type="CDD" id="cd06503">
    <property type="entry name" value="ATP-synt_Fo_b"/>
    <property type="match status" value="1"/>
</dbReference>
<dbReference type="Proteomes" id="UP000266506">
    <property type="component" value="Unassembled WGS sequence"/>
</dbReference>
<evidence type="ECO:0000313" key="17">
    <source>
        <dbReference type="Proteomes" id="UP000266506"/>
    </source>
</evidence>
<evidence type="ECO:0000256" key="2">
    <source>
        <dbReference type="ARBA" id="ARBA00022448"/>
    </source>
</evidence>
<dbReference type="SUPFAM" id="SSF81573">
    <property type="entry name" value="F1F0 ATP synthase subunit B, membrane domain"/>
    <property type="match status" value="1"/>
</dbReference>
<proteinExistence type="inferred from homology"/>
<comment type="subunit">
    <text evidence="13">F-type ATPases have 2 components, F(1) - the catalytic core - and F(0) - the membrane proton channel. F(1) has five subunits: alpha(3), beta(3), gamma(1), delta(1), epsilon(1). F(0) has three main subunits: a(1), b(2) and c(10-14). The alpha and beta chains form an alternating ring which encloses part of the gamma chain. F(1) is attached to F(0) by a central stalk formed by the gamma and epsilon chains, while a peripheral stalk is formed by the delta and b chains.</text>
</comment>
<dbReference type="InterPro" id="IPR005864">
    <property type="entry name" value="ATP_synth_F0_bsu_bac"/>
</dbReference>
<name>A0A397RX34_9MOLU</name>
<organism evidence="16 17">
    <name type="scientific">Anaeroplasma bactoclasticum</name>
    <dbReference type="NCBI Taxonomy" id="2088"/>
    <lineage>
        <taxon>Bacteria</taxon>
        <taxon>Bacillati</taxon>
        <taxon>Mycoplasmatota</taxon>
        <taxon>Mollicutes</taxon>
        <taxon>Anaeroplasmatales</taxon>
        <taxon>Anaeroplasmataceae</taxon>
        <taxon>Anaeroplasma</taxon>
    </lineage>
</organism>
<dbReference type="PANTHER" id="PTHR33445">
    <property type="entry name" value="ATP SYNTHASE SUBUNIT B', CHLOROPLASTIC"/>
    <property type="match status" value="1"/>
</dbReference>
<comment type="subcellular location">
    <subcellularLocation>
        <location evidence="13">Cell membrane</location>
        <topology evidence="13">Single-pass membrane protein</topology>
    </subcellularLocation>
    <subcellularLocation>
        <location evidence="12">Endomembrane system</location>
        <topology evidence="12">Single-pass membrane protein</topology>
    </subcellularLocation>
</comment>
<dbReference type="PANTHER" id="PTHR33445:SF1">
    <property type="entry name" value="ATP SYNTHASE SUBUNIT B"/>
    <property type="match status" value="1"/>
</dbReference>
<dbReference type="FunCoup" id="A0A397RX34">
    <property type="interactions" value="72"/>
</dbReference>
<dbReference type="InterPro" id="IPR050059">
    <property type="entry name" value="ATP_synthase_B_chain"/>
</dbReference>
<feature type="transmembrane region" description="Helical" evidence="13">
    <location>
        <begin position="43"/>
        <end position="62"/>
    </location>
</feature>
<dbReference type="InterPro" id="IPR002146">
    <property type="entry name" value="ATP_synth_b/b'su_bac/chlpt"/>
</dbReference>
<keyword evidence="2 13" id="KW-0813">Transport</keyword>
<evidence type="ECO:0000256" key="7">
    <source>
        <dbReference type="ARBA" id="ARBA00022989"/>
    </source>
</evidence>
<evidence type="ECO:0000256" key="8">
    <source>
        <dbReference type="ARBA" id="ARBA00023065"/>
    </source>
</evidence>
<dbReference type="InterPro" id="IPR028987">
    <property type="entry name" value="ATP_synth_B-like_membr_sf"/>
</dbReference>
<evidence type="ECO:0000256" key="15">
    <source>
        <dbReference type="SAM" id="Coils"/>
    </source>
</evidence>
<evidence type="ECO:0000256" key="14">
    <source>
        <dbReference type="RuleBase" id="RU003848"/>
    </source>
</evidence>
<dbReference type="AlphaFoldDB" id="A0A397RX34"/>
<comment type="caution">
    <text evidence="16">The sequence shown here is derived from an EMBL/GenBank/DDBJ whole genome shotgun (WGS) entry which is preliminary data.</text>
</comment>
<dbReference type="Pfam" id="PF00430">
    <property type="entry name" value="ATP-synt_B"/>
    <property type="match status" value="1"/>
</dbReference>
<evidence type="ECO:0000256" key="6">
    <source>
        <dbReference type="ARBA" id="ARBA00022781"/>
    </source>
</evidence>
<dbReference type="GO" id="GO:0046933">
    <property type="term" value="F:proton-transporting ATP synthase activity, rotational mechanism"/>
    <property type="evidence" value="ECO:0007669"/>
    <property type="project" value="UniProtKB-UniRule"/>
</dbReference>
<dbReference type="HAMAP" id="MF_01398">
    <property type="entry name" value="ATP_synth_b_bprime"/>
    <property type="match status" value="1"/>
</dbReference>
<comment type="function">
    <text evidence="11 13">F(1)F(0) ATP synthase produces ATP from ADP in the presence of a proton or sodium gradient. F-type ATPases consist of two structural domains, F(1) containing the extramembraneous catalytic core and F(0) containing the membrane proton channel, linked together by a central stalk and a peripheral stalk. During catalysis, ATP synthesis in the catalytic domain of F(1) is coupled via a rotary mechanism of the central stalk subunits to proton translocation.</text>
</comment>
<evidence type="ECO:0000256" key="11">
    <source>
        <dbReference type="ARBA" id="ARBA00025198"/>
    </source>
</evidence>
<keyword evidence="15" id="KW-0175">Coiled coil</keyword>
<evidence type="ECO:0000256" key="13">
    <source>
        <dbReference type="HAMAP-Rule" id="MF_01398"/>
    </source>
</evidence>
<reference evidence="16 17" key="1">
    <citation type="submission" date="2018-08" db="EMBL/GenBank/DDBJ databases">
        <title>Genomic Encyclopedia of Archaeal and Bacterial Type Strains, Phase II (KMG-II): from individual species to whole genera.</title>
        <authorList>
            <person name="Goeker M."/>
        </authorList>
    </citation>
    <scope>NUCLEOTIDE SEQUENCE [LARGE SCALE GENOMIC DNA]</scope>
    <source>
        <strain evidence="16 17">ATCC 27112</strain>
    </source>
</reference>
<keyword evidence="5 13" id="KW-0812">Transmembrane</keyword>
<keyword evidence="17" id="KW-1185">Reference proteome</keyword>
<dbReference type="GO" id="GO:0045259">
    <property type="term" value="C:proton-transporting ATP synthase complex"/>
    <property type="evidence" value="ECO:0007669"/>
    <property type="project" value="UniProtKB-KW"/>
</dbReference>
<gene>
    <name evidence="13" type="primary">atpF</name>
    <name evidence="16" type="ORF">EI71_00788</name>
</gene>
<dbReference type="OrthoDB" id="399036at2"/>
<evidence type="ECO:0000256" key="4">
    <source>
        <dbReference type="ARBA" id="ARBA00022547"/>
    </source>
</evidence>
<comment type="similarity">
    <text evidence="1 13 14">Belongs to the ATPase B chain family.</text>
</comment>
<comment type="function">
    <text evidence="13">Component of the F(0) channel, it forms part of the peripheral stalk, linking F(1) to F(0).</text>
</comment>
<evidence type="ECO:0000313" key="16">
    <source>
        <dbReference type="EMBL" id="RIA77812.1"/>
    </source>
</evidence>
<dbReference type="GO" id="GO:0046961">
    <property type="term" value="F:proton-transporting ATPase activity, rotational mechanism"/>
    <property type="evidence" value="ECO:0007669"/>
    <property type="project" value="TreeGrafter"/>
</dbReference>
<keyword evidence="3 13" id="KW-1003">Cell membrane</keyword>
<keyword evidence="7 13" id="KW-1133">Transmembrane helix</keyword>
<evidence type="ECO:0000256" key="10">
    <source>
        <dbReference type="ARBA" id="ARBA00023310"/>
    </source>
</evidence>
<accession>A0A397RX34</accession>
<evidence type="ECO:0000256" key="3">
    <source>
        <dbReference type="ARBA" id="ARBA00022475"/>
    </source>
</evidence>
<dbReference type="GO" id="GO:0012505">
    <property type="term" value="C:endomembrane system"/>
    <property type="evidence" value="ECO:0007669"/>
    <property type="project" value="UniProtKB-SubCell"/>
</dbReference>
<dbReference type="InParanoid" id="A0A397RX34"/>
<feature type="coiled-coil region" evidence="15">
    <location>
        <begin position="76"/>
        <end position="158"/>
    </location>
</feature>
<keyword evidence="9 13" id="KW-0472">Membrane</keyword>
<evidence type="ECO:0000256" key="1">
    <source>
        <dbReference type="ARBA" id="ARBA00005513"/>
    </source>
</evidence>
<sequence>MFLSIDSAVKAIKAAITEGLGPIALISNPEELLKALPGDFTDLIVQLCATFILFIAVRFLFWKPITNIIETRRAAIDKELEEAKIAKENAVLVEENLKAELDKAKLDVKAMLDQAEKEANLKREEIVNSAKEEAKRRMENLEIELEQEKKNMEHDIKKEIVDIAFKAAEKIVQREIDQDKYLDVVEDILKGGC</sequence>
<dbReference type="NCBIfam" id="TIGR01144">
    <property type="entry name" value="ATP_synt_b"/>
    <property type="match status" value="1"/>
</dbReference>
<evidence type="ECO:0000256" key="12">
    <source>
        <dbReference type="ARBA" id="ARBA00037847"/>
    </source>
</evidence>
<evidence type="ECO:0000256" key="9">
    <source>
        <dbReference type="ARBA" id="ARBA00023136"/>
    </source>
</evidence>
<keyword evidence="10 13" id="KW-0066">ATP synthesis</keyword>
<protein>
    <recommendedName>
        <fullName evidence="13">ATP synthase subunit b</fullName>
    </recommendedName>
    <alternativeName>
        <fullName evidence="13">ATP synthase F(0) sector subunit b</fullName>
    </alternativeName>
    <alternativeName>
        <fullName evidence="13">ATPase subunit I</fullName>
    </alternativeName>
    <alternativeName>
        <fullName evidence="13">F-type ATPase subunit b</fullName>
        <shortName evidence="13">F-ATPase subunit b</shortName>
    </alternativeName>
</protein>
<keyword evidence="4 13" id="KW-0138">CF(0)</keyword>
<dbReference type="EMBL" id="QXEV01000006">
    <property type="protein sequence ID" value="RIA77812.1"/>
    <property type="molecule type" value="Genomic_DNA"/>
</dbReference>
<evidence type="ECO:0000256" key="5">
    <source>
        <dbReference type="ARBA" id="ARBA00022692"/>
    </source>
</evidence>